<feature type="domain" description="HTH araC/xylS-type" evidence="4">
    <location>
        <begin position="177"/>
        <end position="258"/>
    </location>
</feature>
<keyword evidence="6" id="KW-1185">Reference proteome</keyword>
<keyword evidence="3" id="KW-0804">Transcription</keyword>
<dbReference type="Gene3D" id="1.10.10.60">
    <property type="entry name" value="Homeodomain-like"/>
    <property type="match status" value="1"/>
</dbReference>
<protein>
    <submittedName>
        <fullName evidence="5">AraC-like DNA-binding protein</fullName>
    </submittedName>
</protein>
<name>A0ABX0U1I5_9SPHN</name>
<evidence type="ECO:0000313" key="5">
    <source>
        <dbReference type="EMBL" id="NIJ22652.1"/>
    </source>
</evidence>
<keyword evidence="2" id="KW-0238">DNA-binding</keyword>
<comment type="caution">
    <text evidence="5">The sequence shown here is derived from an EMBL/GenBank/DDBJ whole genome shotgun (WGS) entry which is preliminary data.</text>
</comment>
<evidence type="ECO:0000259" key="4">
    <source>
        <dbReference type="PROSITE" id="PS01124"/>
    </source>
</evidence>
<reference evidence="5 6" key="1">
    <citation type="submission" date="2020-03" db="EMBL/GenBank/DDBJ databases">
        <title>Genomic Encyclopedia of Type Strains, Phase IV (KMG-IV): sequencing the most valuable type-strain genomes for metagenomic binning, comparative biology and taxonomic classification.</title>
        <authorList>
            <person name="Goeker M."/>
        </authorList>
    </citation>
    <scope>NUCLEOTIDE SEQUENCE [LARGE SCALE GENOMIC DNA]</scope>
    <source>
        <strain evidence="5 6">DSM 22753</strain>
    </source>
</reference>
<dbReference type="PROSITE" id="PS01124">
    <property type="entry name" value="HTH_ARAC_FAMILY_2"/>
    <property type="match status" value="1"/>
</dbReference>
<dbReference type="SMART" id="SM00342">
    <property type="entry name" value="HTH_ARAC"/>
    <property type="match status" value="1"/>
</dbReference>
<dbReference type="EMBL" id="JAASQP010000001">
    <property type="protein sequence ID" value="NIJ22652.1"/>
    <property type="molecule type" value="Genomic_DNA"/>
</dbReference>
<evidence type="ECO:0000256" key="3">
    <source>
        <dbReference type="ARBA" id="ARBA00023163"/>
    </source>
</evidence>
<evidence type="ECO:0000313" key="6">
    <source>
        <dbReference type="Proteomes" id="UP000788153"/>
    </source>
</evidence>
<dbReference type="InterPro" id="IPR018060">
    <property type="entry name" value="HTH_AraC"/>
</dbReference>
<evidence type="ECO:0000256" key="2">
    <source>
        <dbReference type="ARBA" id="ARBA00023125"/>
    </source>
</evidence>
<dbReference type="PANTHER" id="PTHR46796">
    <property type="entry name" value="HTH-TYPE TRANSCRIPTIONAL ACTIVATOR RHAS-RELATED"/>
    <property type="match status" value="1"/>
</dbReference>
<gene>
    <name evidence="5" type="ORF">FHT01_000194</name>
</gene>
<organism evidence="5 6">
    <name type="scientific">Sphingomonas japonica</name>
    <dbReference type="NCBI Taxonomy" id="511662"/>
    <lineage>
        <taxon>Bacteria</taxon>
        <taxon>Pseudomonadati</taxon>
        <taxon>Pseudomonadota</taxon>
        <taxon>Alphaproteobacteria</taxon>
        <taxon>Sphingomonadales</taxon>
        <taxon>Sphingomonadaceae</taxon>
        <taxon>Sphingomonas</taxon>
    </lineage>
</organism>
<sequence length="284" mass="30607">MSDAIRLDYRVPSEAAAPYVTLFYHFRADLPEFADVERADHAQLRFRLSAGASRYCFPDGHEQDAPPVHIVGPTTGSVRSSAIGPVDAFGMGVTPLGWAGMFGISAAACANRVLDAHEVLGPGVSTFADRLAAADTIDAKVVIAEEMIAVFVAADMRSSVFSTVVDAWLAGSASPDVHQLEAHTGLSARQLERRCNALYGAPPKLLARKYRALRAAVAYATHQESLDDLLEHGFYDQSHLIRELKQFTGMTPTQLHDAPTALSQLTISQRTALHGQVPPIISDT</sequence>
<dbReference type="Proteomes" id="UP000788153">
    <property type="component" value="Unassembled WGS sequence"/>
</dbReference>
<evidence type="ECO:0000256" key="1">
    <source>
        <dbReference type="ARBA" id="ARBA00023015"/>
    </source>
</evidence>
<accession>A0ABX0U1I5</accession>
<dbReference type="Pfam" id="PF12833">
    <property type="entry name" value="HTH_18"/>
    <property type="match status" value="1"/>
</dbReference>
<dbReference type="InterPro" id="IPR050204">
    <property type="entry name" value="AraC_XylS_family_regulators"/>
</dbReference>
<dbReference type="RefSeq" id="WP_140047875.1">
    <property type="nucleotide sequence ID" value="NZ_BAAAEV010000001.1"/>
</dbReference>
<proteinExistence type="predicted"/>
<keyword evidence="1" id="KW-0805">Transcription regulation</keyword>